<evidence type="ECO:0000313" key="3">
    <source>
        <dbReference type="EMBL" id="KAJ6258883.1"/>
    </source>
</evidence>
<evidence type="ECO:0000313" key="4">
    <source>
        <dbReference type="Proteomes" id="UP001221413"/>
    </source>
</evidence>
<dbReference type="EMBL" id="JAQGDS010000007">
    <property type="protein sequence ID" value="KAJ6258883.1"/>
    <property type="molecule type" value="Genomic_DNA"/>
</dbReference>
<gene>
    <name evidence="3" type="ORF">Dda_5778</name>
</gene>
<keyword evidence="1" id="KW-0521">NADP</keyword>
<comment type="caution">
    <text evidence="3">The sequence shown here is derived from an EMBL/GenBank/DDBJ whole genome shotgun (WGS) entry which is preliminary data.</text>
</comment>
<dbReference type="PANTHER" id="PTHR47706">
    <property type="entry name" value="NMRA-LIKE FAMILY PROTEIN"/>
    <property type="match status" value="1"/>
</dbReference>
<dbReference type="Gene3D" id="3.90.1410.10">
    <property type="entry name" value="set domain protein methyltransferase, domain 1"/>
    <property type="match status" value="1"/>
</dbReference>
<evidence type="ECO:0008006" key="5">
    <source>
        <dbReference type="Google" id="ProtNLM"/>
    </source>
</evidence>
<keyword evidence="2" id="KW-0560">Oxidoreductase</keyword>
<protein>
    <recommendedName>
        <fullName evidence="5">SET domain-containing protein</fullName>
    </recommendedName>
</protein>
<dbReference type="Proteomes" id="UP001221413">
    <property type="component" value="Unassembled WGS sequence"/>
</dbReference>
<keyword evidence="4" id="KW-1185">Reference proteome</keyword>
<sequence>MAEFRRPKVAVCGSGGLGRYIAEAIIRAGEWDLVILSRHAQPELAERGIRVKVVDYSSLQVLEDVLHRQRVHTAISVIPDPDTQLMLIDACVSAGVRRFVPAEFEGSPSQRPLYSSSGRDRMTVLRRLDELRENNILASTTFSCGLFMEYFVPGGWLGCGGGGWNDGTFLIDLRHKKAVLPIDSETGGASAIVCLTSAIDVAQFVCGALSLEEWPPEMKMFGERMRLRDLLTIAETVRAREFKVKYLSEDDIEFNLSRAIASGDWKSQCELQTMRSINYEEYDIGSRDLNAMFPHIRTIPFEVFLRAIIIFLIMKITNGASLSEPKSVGVKCPWTEYVKFLPSVSVPTCWSEQERELLKGTSLYVAVNAKLAALDAEFNAFKLATQNISWCRKVWWDENRLTFLDWLDCDAWLRSRVLQLPDLGLSMIPFLDFCNHRSFPNSFYDLDDDGNVILIHSLCALGQTSQAVEEVTINYGEEKSAAEMVFSYGFVDQDRSSAAWMALDLKDFGDTGDSGSSSVVLRAKQRLLDGAPTVLLIDMGESVEWTSDYIWLLSVNHEDGFNIQVVQQTNGSQHLQAFFDNQPLLNLTSLVEMLRVKPLWPVFQLRALTLVEERILRQLAEMNASESVCNEIHGQNGVGAQIWHVAQNLRTLEKALLEKTIAALGRQKDHLLSSEVVRKYLNDMQTDLHEADEDLT</sequence>
<dbReference type="InterPro" id="IPR046341">
    <property type="entry name" value="SET_dom_sf"/>
</dbReference>
<dbReference type="SUPFAM" id="SSF82199">
    <property type="entry name" value="SET domain"/>
    <property type="match status" value="1"/>
</dbReference>
<accession>A0AAD6IUL7</accession>
<reference evidence="3" key="1">
    <citation type="submission" date="2023-01" db="EMBL/GenBank/DDBJ databases">
        <title>The chitinases involved in constricting ring structure development in the nematode-trapping fungus Drechslerella dactyloides.</title>
        <authorList>
            <person name="Wang R."/>
            <person name="Zhang L."/>
            <person name="Tang P."/>
            <person name="Li S."/>
            <person name="Liang L."/>
        </authorList>
    </citation>
    <scope>NUCLEOTIDE SEQUENCE</scope>
    <source>
        <strain evidence="3">YMF1.00031</strain>
    </source>
</reference>
<dbReference type="PANTHER" id="PTHR47706:SF5">
    <property type="entry name" value="ISOFLAVONE REDUCTASE"/>
    <property type="match status" value="1"/>
</dbReference>
<dbReference type="InterPro" id="IPR051609">
    <property type="entry name" value="NmrA/Isoflavone_reductase-like"/>
</dbReference>
<evidence type="ECO:0000256" key="1">
    <source>
        <dbReference type="ARBA" id="ARBA00022857"/>
    </source>
</evidence>
<dbReference type="SUPFAM" id="SSF51735">
    <property type="entry name" value="NAD(P)-binding Rossmann-fold domains"/>
    <property type="match status" value="1"/>
</dbReference>
<proteinExistence type="predicted"/>
<name>A0AAD6IUL7_DREDA</name>
<dbReference type="AlphaFoldDB" id="A0AAD6IUL7"/>
<dbReference type="Gene3D" id="3.40.50.720">
    <property type="entry name" value="NAD(P)-binding Rossmann-like Domain"/>
    <property type="match status" value="1"/>
</dbReference>
<evidence type="ECO:0000256" key="2">
    <source>
        <dbReference type="ARBA" id="ARBA00023002"/>
    </source>
</evidence>
<dbReference type="InterPro" id="IPR036291">
    <property type="entry name" value="NAD(P)-bd_dom_sf"/>
</dbReference>
<dbReference type="GO" id="GO:0016491">
    <property type="term" value="F:oxidoreductase activity"/>
    <property type="evidence" value="ECO:0007669"/>
    <property type="project" value="UniProtKB-KW"/>
</dbReference>
<dbReference type="CDD" id="cd10527">
    <property type="entry name" value="SET_LSMT"/>
    <property type="match status" value="1"/>
</dbReference>
<organism evidence="3 4">
    <name type="scientific">Drechslerella dactyloides</name>
    <name type="common">Nematode-trapping fungus</name>
    <name type="synonym">Arthrobotrys dactyloides</name>
    <dbReference type="NCBI Taxonomy" id="74499"/>
    <lineage>
        <taxon>Eukaryota</taxon>
        <taxon>Fungi</taxon>
        <taxon>Dikarya</taxon>
        <taxon>Ascomycota</taxon>
        <taxon>Pezizomycotina</taxon>
        <taxon>Orbiliomycetes</taxon>
        <taxon>Orbiliales</taxon>
        <taxon>Orbiliaceae</taxon>
        <taxon>Drechslerella</taxon>
    </lineage>
</organism>